<name>A0A444FR28_ENSVE</name>
<gene>
    <name evidence="2" type="ORF">BHM03_00003622</name>
</gene>
<dbReference type="Proteomes" id="UP000290560">
    <property type="component" value="Unassembled WGS sequence"/>
</dbReference>
<reference evidence="2" key="1">
    <citation type="journal article" date="2018" name="Data Brief">
        <title>Genome sequence data from 17 accessions of Ensete ventricosum, a staple food crop for millions in Ethiopia.</title>
        <authorList>
            <person name="Yemataw Z."/>
            <person name="Muzemil S."/>
            <person name="Ambachew D."/>
            <person name="Tripathi L."/>
            <person name="Tesfaye K."/>
            <person name="Chala A."/>
            <person name="Farbos A."/>
            <person name="O'Neill P."/>
            <person name="Moore K."/>
            <person name="Grant M."/>
            <person name="Studholme D.J."/>
        </authorList>
    </citation>
    <scope>NUCLEOTIDE SEQUENCE [LARGE SCALE GENOMIC DNA]</scope>
    <source>
        <tissue evidence="2">Leaf</tissue>
    </source>
</reference>
<sequence length="130" mass="14814">MDRNEQKPYSTTPCTAQTLFKKLAGHPSARKNIGEELNLRRSAVLTRNPVQERGETNQFDAESQKQESKSIRKVRNQSKARSIGTRCKYDGILATSRPTAPKKGTRKRDYLATHREEEIGEKNRGLREEG</sequence>
<proteinExistence type="predicted"/>
<protein>
    <submittedName>
        <fullName evidence="2">Uncharacterized protein</fullName>
    </submittedName>
</protein>
<organism evidence="2">
    <name type="scientific">Ensete ventricosum</name>
    <name type="common">Abyssinian banana</name>
    <name type="synonym">Musa ensete</name>
    <dbReference type="NCBI Taxonomy" id="4639"/>
    <lineage>
        <taxon>Eukaryota</taxon>
        <taxon>Viridiplantae</taxon>
        <taxon>Streptophyta</taxon>
        <taxon>Embryophyta</taxon>
        <taxon>Tracheophyta</taxon>
        <taxon>Spermatophyta</taxon>
        <taxon>Magnoliopsida</taxon>
        <taxon>Liliopsida</taxon>
        <taxon>Zingiberales</taxon>
        <taxon>Musaceae</taxon>
        <taxon>Ensete</taxon>
    </lineage>
</organism>
<dbReference type="EMBL" id="KV875491">
    <property type="protein sequence ID" value="RZR71100.1"/>
    <property type="molecule type" value="Genomic_DNA"/>
</dbReference>
<evidence type="ECO:0000256" key="1">
    <source>
        <dbReference type="SAM" id="MobiDB-lite"/>
    </source>
</evidence>
<feature type="region of interest" description="Disordered" evidence="1">
    <location>
        <begin position="45"/>
        <end position="130"/>
    </location>
</feature>
<dbReference type="AlphaFoldDB" id="A0A444FR28"/>
<evidence type="ECO:0000313" key="2">
    <source>
        <dbReference type="EMBL" id="RZR71100.1"/>
    </source>
</evidence>
<feature type="compositionally biased region" description="Basic and acidic residues" evidence="1">
    <location>
        <begin position="107"/>
        <end position="130"/>
    </location>
</feature>
<accession>A0A444FR28</accession>